<evidence type="ECO:0000313" key="2">
    <source>
        <dbReference type="Proteomes" id="UP000034838"/>
    </source>
</evidence>
<comment type="caution">
    <text evidence="1">The sequence shown here is derived from an EMBL/GenBank/DDBJ whole genome shotgun (WGS) entry which is preliminary data.</text>
</comment>
<name>A0A1J4PUJ7_9ACTN</name>
<dbReference type="RefSeq" id="WP_046423176.1">
    <property type="nucleotide sequence ID" value="NZ_LBDA02000064.1"/>
</dbReference>
<gene>
    <name evidence="1" type="ORF">VT52_026400</name>
</gene>
<dbReference type="OrthoDB" id="4336008at2"/>
<protein>
    <submittedName>
        <fullName evidence="1">Uncharacterized protein</fullName>
    </submittedName>
</protein>
<proteinExistence type="predicted"/>
<sequence length="61" mass="6448">MDFNAQLARQHRADLHAGAAADHLAAAVKPATELRTRVGWTLVGLGLRLVSAPRPVVVLAP</sequence>
<organism evidence="1 2">
    <name type="scientific">Streptomyces malaysiense</name>
    <dbReference type="NCBI Taxonomy" id="1428626"/>
    <lineage>
        <taxon>Bacteria</taxon>
        <taxon>Bacillati</taxon>
        <taxon>Actinomycetota</taxon>
        <taxon>Actinomycetes</taxon>
        <taxon>Kitasatosporales</taxon>
        <taxon>Streptomycetaceae</taxon>
        <taxon>Streptomyces</taxon>
    </lineage>
</organism>
<dbReference type="AlphaFoldDB" id="A0A1J4PUJ7"/>
<reference evidence="1" key="1">
    <citation type="submission" date="2016-10" db="EMBL/GenBank/DDBJ databases">
        <title>Genome sequence of Streptomyces malaysiense MUSC 136.</title>
        <authorList>
            <person name="Lee L.-H."/>
            <person name="Ser H.-L."/>
        </authorList>
    </citation>
    <scope>NUCLEOTIDE SEQUENCE [LARGE SCALE GENOMIC DNA]</scope>
    <source>
        <strain evidence="1">MUSC 136</strain>
    </source>
</reference>
<dbReference type="EMBL" id="LBDA02000064">
    <property type="protein sequence ID" value="OIK24571.1"/>
    <property type="molecule type" value="Genomic_DNA"/>
</dbReference>
<dbReference type="Proteomes" id="UP000034838">
    <property type="component" value="Unassembled WGS sequence"/>
</dbReference>
<keyword evidence="2" id="KW-1185">Reference proteome</keyword>
<accession>A0A1J4PUJ7</accession>
<evidence type="ECO:0000313" key="1">
    <source>
        <dbReference type="EMBL" id="OIK24571.1"/>
    </source>
</evidence>